<dbReference type="Gene3D" id="3.40.640.10">
    <property type="entry name" value="Type I PLP-dependent aspartate aminotransferase-like (Major domain)"/>
    <property type="match status" value="2"/>
</dbReference>
<proteinExistence type="inferred from homology"/>
<keyword evidence="6" id="KW-1185">Reference proteome</keyword>
<comment type="similarity">
    <text evidence="1 3">Belongs to the class-III pyridoxal-phosphate-dependent aminotransferase family.</text>
</comment>
<evidence type="ECO:0000256" key="3">
    <source>
        <dbReference type="RuleBase" id="RU003560"/>
    </source>
</evidence>
<dbReference type="InterPro" id="IPR015424">
    <property type="entry name" value="PyrdxlP-dep_Trfase"/>
</dbReference>
<sequence>MDDLGETARPTRAVQAVRAEAPSRPTRAGTLRERRAAVLSPSYRLFYSEPVELVAGRGAHLFDAQGRDFLDMYNNVPAIGHSHPGVARAVAAQAATLNTHTRYLTAGLVDYAEALLDTFPAELDRVTFACSGSEAVDLALRMARCATGRRGIIVSAHAYHGTTALAAAVSPSLGPDNPLGPEVVTVDPPDPAEAPGDFAARVAAAADRLEESGAGAACLLADSIFSSDGVRPGPVGALPAAAAQVRARGGLWVADEVQPGFGRTGAMWGFERHTGASRDAAGGAGISGAGASGVAGSGTVTGGAVARDGEPGEAGGADDVPDIAVLGKPMGNGMPISAVIHREALGREFGQRVRYFNTFGGSPVSIAAAQVVLATVLGEDLPGRAARLGERIARGMADTGAFSQVRYAGLFAGAQLDSAERAQAVVDALRARRVLISASGAGGDVLKVRPPLIVDDDDIDRFLTELDAALAEVGR</sequence>
<dbReference type="AlphaFoldDB" id="A0A6N9H5Y0"/>
<dbReference type="Proteomes" id="UP000469215">
    <property type="component" value="Unassembled WGS sequence"/>
</dbReference>
<dbReference type="InterPro" id="IPR005814">
    <property type="entry name" value="Aminotrans_3"/>
</dbReference>
<name>A0A6N9H5Y0_9MICO</name>
<dbReference type="GO" id="GO:0008483">
    <property type="term" value="F:transaminase activity"/>
    <property type="evidence" value="ECO:0007669"/>
    <property type="project" value="UniProtKB-KW"/>
</dbReference>
<gene>
    <name evidence="5" type="ORF">GSY69_05005</name>
</gene>
<dbReference type="Pfam" id="PF00202">
    <property type="entry name" value="Aminotran_3"/>
    <property type="match status" value="2"/>
</dbReference>
<dbReference type="Gene3D" id="3.90.1150.10">
    <property type="entry name" value="Aspartate Aminotransferase, domain 1"/>
    <property type="match status" value="2"/>
</dbReference>
<evidence type="ECO:0000313" key="5">
    <source>
        <dbReference type="EMBL" id="MYM19343.1"/>
    </source>
</evidence>
<dbReference type="EMBL" id="WWEQ01000014">
    <property type="protein sequence ID" value="MYM19343.1"/>
    <property type="molecule type" value="Genomic_DNA"/>
</dbReference>
<feature type="region of interest" description="Disordered" evidence="4">
    <location>
        <begin position="302"/>
        <end position="322"/>
    </location>
</feature>
<comment type="caution">
    <text evidence="5">The sequence shown here is derived from an EMBL/GenBank/DDBJ whole genome shotgun (WGS) entry which is preliminary data.</text>
</comment>
<dbReference type="RefSeq" id="WP_160952775.1">
    <property type="nucleotide sequence ID" value="NZ_WWEQ01000014.1"/>
</dbReference>
<evidence type="ECO:0000256" key="1">
    <source>
        <dbReference type="ARBA" id="ARBA00008954"/>
    </source>
</evidence>
<evidence type="ECO:0000313" key="6">
    <source>
        <dbReference type="Proteomes" id="UP000469215"/>
    </source>
</evidence>
<dbReference type="InterPro" id="IPR015422">
    <property type="entry name" value="PyrdxlP-dep_Trfase_small"/>
</dbReference>
<keyword evidence="5" id="KW-0808">Transferase</keyword>
<dbReference type="GO" id="GO:0030170">
    <property type="term" value="F:pyridoxal phosphate binding"/>
    <property type="evidence" value="ECO:0007669"/>
    <property type="project" value="InterPro"/>
</dbReference>
<dbReference type="PANTHER" id="PTHR45688:SF13">
    <property type="entry name" value="ALANINE--GLYOXYLATE AMINOTRANSFERASE 2-LIKE"/>
    <property type="match status" value="1"/>
</dbReference>
<dbReference type="PANTHER" id="PTHR45688">
    <property type="match status" value="1"/>
</dbReference>
<reference evidence="5 6" key="1">
    <citation type="submission" date="2020-01" db="EMBL/GenBank/DDBJ databases">
        <authorList>
            <person name="Deng T."/>
        </authorList>
    </citation>
    <scope>NUCLEOTIDE SEQUENCE [LARGE SCALE GENOMIC DNA]</scope>
    <source>
        <strain evidence="5 6">5221</strain>
    </source>
</reference>
<evidence type="ECO:0000256" key="2">
    <source>
        <dbReference type="ARBA" id="ARBA00022898"/>
    </source>
</evidence>
<feature type="region of interest" description="Disordered" evidence="4">
    <location>
        <begin position="1"/>
        <end position="29"/>
    </location>
</feature>
<dbReference type="PIRSF" id="PIRSF000521">
    <property type="entry name" value="Transaminase_4ab_Lys_Orn"/>
    <property type="match status" value="1"/>
</dbReference>
<dbReference type="InterPro" id="IPR015421">
    <property type="entry name" value="PyrdxlP-dep_Trfase_major"/>
</dbReference>
<keyword evidence="2 3" id="KW-0663">Pyridoxal phosphate</keyword>
<keyword evidence="5" id="KW-0032">Aminotransferase</keyword>
<dbReference type="SUPFAM" id="SSF53383">
    <property type="entry name" value="PLP-dependent transferases"/>
    <property type="match status" value="1"/>
</dbReference>
<organism evidence="5 6">
    <name type="scientific">Brevibacterium rongguiense</name>
    <dbReference type="NCBI Taxonomy" id="2695267"/>
    <lineage>
        <taxon>Bacteria</taxon>
        <taxon>Bacillati</taxon>
        <taxon>Actinomycetota</taxon>
        <taxon>Actinomycetes</taxon>
        <taxon>Micrococcales</taxon>
        <taxon>Brevibacteriaceae</taxon>
        <taxon>Brevibacterium</taxon>
    </lineage>
</organism>
<protein>
    <submittedName>
        <fullName evidence="5">Aminotransferase class III-fold pyridoxal phosphate-dependent enzyme</fullName>
    </submittedName>
</protein>
<evidence type="ECO:0000256" key="4">
    <source>
        <dbReference type="SAM" id="MobiDB-lite"/>
    </source>
</evidence>
<accession>A0A6N9H5Y0</accession>